<dbReference type="EMBL" id="MJEQ01000428">
    <property type="protein sequence ID" value="OIT36478.1"/>
    <property type="molecule type" value="Genomic_DNA"/>
</dbReference>
<feature type="compositionally biased region" description="Polar residues" evidence="1">
    <location>
        <begin position="273"/>
        <end position="282"/>
    </location>
</feature>
<dbReference type="Gramene" id="OIT36478">
    <property type="protein sequence ID" value="OIT36478"/>
    <property type="gene ID" value="A4A49_01545"/>
</dbReference>
<evidence type="ECO:0008006" key="4">
    <source>
        <dbReference type="Google" id="ProtNLM"/>
    </source>
</evidence>
<sequence length="321" mass="35946">MASPATGQSPPEAGSPLYVDLATQNDTRPSCAKVKVEANFLSKFPQRIKIVEEANESGPKEFKWIKIKYNYIPKYCRTCKKQGHNEQECWVINPELHRRFDEEIEKDDKAKEITGTAANTTKVLTSGKVLGKPIANPARQEWMKRRKNRYQRDKNGYIIEENKDKEDESDMIGECQEINSRRPLWSDEVDLIEEQTNAKTSSRKEDNMHNKQEAASGIKNSSSTVNPNLLETRVDDSHQLNDQQSIVPIEGVSRASMEGASSGKSAEEDLAKEQTSATISTRKTGKVLATTEDDPVGVSGDDQLENVSTKVIDDTVRSAQK</sequence>
<gene>
    <name evidence="2" type="ORF">A4A49_01545</name>
</gene>
<reference evidence="2" key="1">
    <citation type="submission" date="2016-11" db="EMBL/GenBank/DDBJ databases">
        <title>The genome of Nicotiana attenuata.</title>
        <authorList>
            <person name="Xu S."/>
            <person name="Brockmoeller T."/>
            <person name="Gaquerel E."/>
            <person name="Navarro A."/>
            <person name="Kuhl H."/>
            <person name="Gase K."/>
            <person name="Ling Z."/>
            <person name="Zhou W."/>
            <person name="Kreitzer C."/>
            <person name="Stanke M."/>
            <person name="Tang H."/>
            <person name="Lyons E."/>
            <person name="Pandey P."/>
            <person name="Pandey S.P."/>
            <person name="Timmermann B."/>
            <person name="Baldwin I.T."/>
        </authorList>
    </citation>
    <scope>NUCLEOTIDE SEQUENCE [LARGE SCALE GENOMIC DNA]</scope>
    <source>
        <strain evidence="2">UT</strain>
    </source>
</reference>
<keyword evidence="3" id="KW-1185">Reference proteome</keyword>
<name>A0A314L4A8_NICAT</name>
<dbReference type="Proteomes" id="UP000187609">
    <property type="component" value="Unassembled WGS sequence"/>
</dbReference>
<evidence type="ECO:0000313" key="2">
    <source>
        <dbReference type="EMBL" id="OIT36478.1"/>
    </source>
</evidence>
<feature type="region of interest" description="Disordered" evidence="1">
    <location>
        <begin position="196"/>
        <end position="302"/>
    </location>
</feature>
<feature type="compositionally biased region" description="Polar residues" evidence="1">
    <location>
        <begin position="218"/>
        <end position="229"/>
    </location>
</feature>
<protein>
    <recommendedName>
        <fullName evidence="4">DUF4283 domain-containing protein</fullName>
    </recommendedName>
</protein>
<evidence type="ECO:0000256" key="1">
    <source>
        <dbReference type="SAM" id="MobiDB-lite"/>
    </source>
</evidence>
<dbReference type="PANTHER" id="PTHR31286">
    <property type="entry name" value="GLYCINE-RICH CELL WALL STRUCTURAL PROTEIN 1.8-LIKE"/>
    <property type="match status" value="1"/>
</dbReference>
<evidence type="ECO:0000313" key="3">
    <source>
        <dbReference type="Proteomes" id="UP000187609"/>
    </source>
</evidence>
<proteinExistence type="predicted"/>
<feature type="compositionally biased region" description="Basic and acidic residues" evidence="1">
    <location>
        <begin position="202"/>
        <end position="212"/>
    </location>
</feature>
<organism evidence="2 3">
    <name type="scientific">Nicotiana attenuata</name>
    <name type="common">Coyote tobacco</name>
    <dbReference type="NCBI Taxonomy" id="49451"/>
    <lineage>
        <taxon>Eukaryota</taxon>
        <taxon>Viridiplantae</taxon>
        <taxon>Streptophyta</taxon>
        <taxon>Embryophyta</taxon>
        <taxon>Tracheophyta</taxon>
        <taxon>Spermatophyta</taxon>
        <taxon>Magnoliopsida</taxon>
        <taxon>eudicotyledons</taxon>
        <taxon>Gunneridae</taxon>
        <taxon>Pentapetalae</taxon>
        <taxon>asterids</taxon>
        <taxon>lamiids</taxon>
        <taxon>Solanales</taxon>
        <taxon>Solanaceae</taxon>
        <taxon>Nicotianoideae</taxon>
        <taxon>Nicotianeae</taxon>
        <taxon>Nicotiana</taxon>
    </lineage>
</organism>
<dbReference type="AlphaFoldDB" id="A0A314L4A8"/>
<comment type="caution">
    <text evidence="2">The sequence shown here is derived from an EMBL/GenBank/DDBJ whole genome shotgun (WGS) entry which is preliminary data.</text>
</comment>
<dbReference type="PANTHER" id="PTHR31286:SF179">
    <property type="entry name" value="RNASE H TYPE-1 DOMAIN-CONTAINING PROTEIN"/>
    <property type="match status" value="1"/>
</dbReference>
<accession>A0A314L4A8</accession>
<dbReference type="InterPro" id="IPR040256">
    <property type="entry name" value="At4g02000-like"/>
</dbReference>